<name>A0A9W7D7A7_9STRA</name>
<dbReference type="AlphaFoldDB" id="A0A9W7D7A7"/>
<gene>
    <name evidence="1" type="ORF">Pfra01_002702500</name>
</gene>
<proteinExistence type="predicted"/>
<sequence>MLNDSHANCSRIIHMDEIYFQVDPTGGDWPYLWLQTPRTTVSMAAVQRHFTVYRNVQIVPTKTFSKIAKAVTWSFVIDTGVEQLTCTNIAGHDISRAFKNKTTLSYHHKENNVCSWGHTIPGGEAVQLSKLVFEELPASGSKRTRFKRFAVWGQCEGNKSFHRYDISLDR</sequence>
<keyword evidence="2" id="KW-1185">Reference proteome</keyword>
<evidence type="ECO:0000313" key="1">
    <source>
        <dbReference type="EMBL" id="GMF62004.1"/>
    </source>
</evidence>
<protein>
    <submittedName>
        <fullName evidence="1">Unnamed protein product</fullName>
    </submittedName>
</protein>
<dbReference type="EMBL" id="BSXT01006128">
    <property type="protein sequence ID" value="GMF62004.1"/>
    <property type="molecule type" value="Genomic_DNA"/>
</dbReference>
<organism evidence="1 2">
    <name type="scientific">Phytophthora fragariaefolia</name>
    <dbReference type="NCBI Taxonomy" id="1490495"/>
    <lineage>
        <taxon>Eukaryota</taxon>
        <taxon>Sar</taxon>
        <taxon>Stramenopiles</taxon>
        <taxon>Oomycota</taxon>
        <taxon>Peronosporomycetes</taxon>
        <taxon>Peronosporales</taxon>
        <taxon>Peronosporaceae</taxon>
        <taxon>Phytophthora</taxon>
    </lineage>
</organism>
<evidence type="ECO:0000313" key="2">
    <source>
        <dbReference type="Proteomes" id="UP001165121"/>
    </source>
</evidence>
<dbReference type="Proteomes" id="UP001165121">
    <property type="component" value="Unassembled WGS sequence"/>
</dbReference>
<reference evidence="1" key="1">
    <citation type="submission" date="2023-04" db="EMBL/GenBank/DDBJ databases">
        <title>Phytophthora fragariaefolia NBRC 109709.</title>
        <authorList>
            <person name="Ichikawa N."/>
            <person name="Sato H."/>
            <person name="Tonouchi N."/>
        </authorList>
    </citation>
    <scope>NUCLEOTIDE SEQUENCE</scope>
    <source>
        <strain evidence="1">NBRC 109709</strain>
    </source>
</reference>
<comment type="caution">
    <text evidence="1">The sequence shown here is derived from an EMBL/GenBank/DDBJ whole genome shotgun (WGS) entry which is preliminary data.</text>
</comment>
<accession>A0A9W7D7A7</accession>